<feature type="domain" description="PAS" evidence="6">
    <location>
        <begin position="346"/>
        <end position="416"/>
    </location>
</feature>
<dbReference type="InterPro" id="IPR050482">
    <property type="entry name" value="Sensor_HK_TwoCompSys"/>
</dbReference>
<dbReference type="Proteomes" id="UP000009047">
    <property type="component" value="Chromosome"/>
</dbReference>
<dbReference type="PROSITE" id="PS50113">
    <property type="entry name" value="PAC"/>
    <property type="match status" value="1"/>
</dbReference>
<dbReference type="Pfam" id="PF08448">
    <property type="entry name" value="PAS_4"/>
    <property type="match status" value="1"/>
</dbReference>
<dbReference type="SMART" id="SM00387">
    <property type="entry name" value="HATPase_c"/>
    <property type="match status" value="1"/>
</dbReference>
<keyword evidence="2 8" id="KW-0418">Kinase</keyword>
<proteinExistence type="predicted"/>
<dbReference type="InterPro" id="IPR011712">
    <property type="entry name" value="Sig_transdc_His_kin_sub3_dim/P"/>
</dbReference>
<dbReference type="Gene3D" id="3.30.450.20">
    <property type="entry name" value="PAS domain"/>
    <property type="match status" value="2"/>
</dbReference>
<dbReference type="RefSeq" id="WP_013256898.1">
    <property type="nucleotide sequence ID" value="NC_014365.1"/>
</dbReference>
<evidence type="ECO:0000256" key="2">
    <source>
        <dbReference type="ARBA" id="ARBA00022777"/>
    </source>
</evidence>
<organism evidence="8 9">
    <name type="scientific">Desulfarculus baarsii (strain ATCC 33931 / DSM 2075 / LMG 7858 / VKM B-1802 / 2st14)</name>
    <dbReference type="NCBI Taxonomy" id="644282"/>
    <lineage>
        <taxon>Bacteria</taxon>
        <taxon>Pseudomonadati</taxon>
        <taxon>Thermodesulfobacteriota</taxon>
        <taxon>Desulfarculia</taxon>
        <taxon>Desulfarculales</taxon>
        <taxon>Desulfarculaceae</taxon>
        <taxon>Desulfarculus</taxon>
    </lineage>
</organism>
<dbReference type="GO" id="GO:0016020">
    <property type="term" value="C:membrane"/>
    <property type="evidence" value="ECO:0007669"/>
    <property type="project" value="InterPro"/>
</dbReference>
<dbReference type="STRING" id="644282.Deba_0063"/>
<feature type="transmembrane region" description="Helical" evidence="4">
    <location>
        <begin position="289"/>
        <end position="312"/>
    </location>
</feature>
<evidence type="ECO:0000259" key="6">
    <source>
        <dbReference type="PROSITE" id="PS50112"/>
    </source>
</evidence>
<dbReference type="InterPro" id="IPR000700">
    <property type="entry name" value="PAS-assoc_C"/>
</dbReference>
<sequence>MAAAQFKRFLIKRRPAVLLFGAFSLLVLMGLVYSLVVYQALRERAEGENLAADLAQAENCGYFIGDHQKGVLGRLAVIAARNAFRQAIVQRDLAELYSFLGPLWQDTQETDAVFVAGPAGDFLVGLPRQQNPPLEPPGLTPGAVRPTISPAHESHVEQGRLVVTLSAPVLTPDGAPVGYLAIVQRADLWQGVIERLSVRPGRSIFVFDQKQRLIFSNLTGRPAQSPQGRLALDQARKMLAGGGRALAALEQSPDDGKRYFAAAAPVAGLGWSVALAQDYDAAMAPAHAMFMNIVFFMGLLLLCLLFLSFLVMSRYRMQQRMLTELDEEARRLEGLVQQRTADLRHTTERYRNLVQDLPDVVYELDAVGRVTFVSKAVSAVLGYEPGDMLGILWRDFVSGEDRAHFDEERRRAHSGEKISIMALRHLTKNGSLRWLSIHSRALLDHDGNPTGRLGVARDVTSEVMAERKIRELSGRLINAQEEERKRIALDLHDEMGQILSALKIGLQSLAQREENQREDINQLIALAQRVMDQTRALAYHLRPAILDNFGLVAALEDLCESMSESKLLAVEYNLQPIDEDLLPPGVRTSLFRFAQEALTNAVKHSGSLRVEVSLAADEGAIELCVRDWGKGFNVAQALDAGKHLGLAGMRERISLIGGRLLIDSNFKGSTLKVRAPIGGRR</sequence>
<feature type="domain" description="Histidine kinase" evidence="5">
    <location>
        <begin position="490"/>
        <end position="679"/>
    </location>
</feature>
<dbReference type="GO" id="GO:0046983">
    <property type="term" value="F:protein dimerization activity"/>
    <property type="evidence" value="ECO:0007669"/>
    <property type="project" value="InterPro"/>
</dbReference>
<evidence type="ECO:0000313" key="8">
    <source>
        <dbReference type="EMBL" id="ADK83442.1"/>
    </source>
</evidence>
<evidence type="ECO:0000256" key="3">
    <source>
        <dbReference type="ARBA" id="ARBA00023012"/>
    </source>
</evidence>
<evidence type="ECO:0000256" key="4">
    <source>
        <dbReference type="SAM" id="Phobius"/>
    </source>
</evidence>
<keyword evidence="4" id="KW-0812">Transmembrane</keyword>
<dbReference type="SUPFAM" id="SSF55785">
    <property type="entry name" value="PYP-like sensor domain (PAS domain)"/>
    <property type="match status" value="1"/>
</dbReference>
<keyword evidence="3" id="KW-0902">Two-component regulatory system</keyword>
<dbReference type="InterPro" id="IPR013656">
    <property type="entry name" value="PAS_4"/>
</dbReference>
<dbReference type="EMBL" id="CP002085">
    <property type="protein sequence ID" value="ADK83442.1"/>
    <property type="molecule type" value="Genomic_DNA"/>
</dbReference>
<dbReference type="HOGENOM" id="CLU_403728_0_0_7"/>
<dbReference type="eggNOG" id="COG4585">
    <property type="taxonomic scope" value="Bacteria"/>
</dbReference>
<gene>
    <name evidence="8" type="ordered locus">Deba_0063</name>
</gene>
<dbReference type="InterPro" id="IPR005467">
    <property type="entry name" value="His_kinase_dom"/>
</dbReference>
<name>E1QDC3_DESB2</name>
<evidence type="ECO:0000256" key="1">
    <source>
        <dbReference type="ARBA" id="ARBA00022679"/>
    </source>
</evidence>
<dbReference type="InterPro" id="IPR003594">
    <property type="entry name" value="HATPase_dom"/>
</dbReference>
<keyword evidence="1" id="KW-0808">Transferase</keyword>
<dbReference type="SMART" id="SM00091">
    <property type="entry name" value="PAS"/>
    <property type="match status" value="1"/>
</dbReference>
<dbReference type="KEGG" id="dbr:Deba_0063"/>
<evidence type="ECO:0000259" key="7">
    <source>
        <dbReference type="PROSITE" id="PS50113"/>
    </source>
</evidence>
<dbReference type="GO" id="GO:0000155">
    <property type="term" value="F:phosphorelay sensor kinase activity"/>
    <property type="evidence" value="ECO:0007669"/>
    <property type="project" value="InterPro"/>
</dbReference>
<dbReference type="CDD" id="cd18774">
    <property type="entry name" value="PDC2_HK_sensor"/>
    <property type="match status" value="1"/>
</dbReference>
<dbReference type="InterPro" id="IPR035965">
    <property type="entry name" value="PAS-like_dom_sf"/>
</dbReference>
<dbReference type="OrthoDB" id="6231at2"/>
<protein>
    <submittedName>
        <fullName evidence="8">Multi-sensor signal transduction histidine kinase</fullName>
    </submittedName>
</protein>
<dbReference type="Gene3D" id="1.20.5.1930">
    <property type="match status" value="1"/>
</dbReference>
<evidence type="ECO:0000313" key="9">
    <source>
        <dbReference type="Proteomes" id="UP000009047"/>
    </source>
</evidence>
<feature type="domain" description="PAC" evidence="7">
    <location>
        <begin position="416"/>
        <end position="471"/>
    </location>
</feature>
<dbReference type="eggNOG" id="COG4191">
    <property type="taxonomic scope" value="Bacteria"/>
</dbReference>
<dbReference type="SUPFAM" id="SSF55874">
    <property type="entry name" value="ATPase domain of HSP90 chaperone/DNA topoisomerase II/histidine kinase"/>
    <property type="match status" value="1"/>
</dbReference>
<evidence type="ECO:0000259" key="5">
    <source>
        <dbReference type="PROSITE" id="PS50109"/>
    </source>
</evidence>
<dbReference type="PANTHER" id="PTHR24421">
    <property type="entry name" value="NITRATE/NITRITE SENSOR PROTEIN NARX-RELATED"/>
    <property type="match status" value="1"/>
</dbReference>
<dbReference type="NCBIfam" id="TIGR00229">
    <property type="entry name" value="sensory_box"/>
    <property type="match status" value="1"/>
</dbReference>
<dbReference type="PROSITE" id="PS50112">
    <property type="entry name" value="PAS"/>
    <property type="match status" value="1"/>
</dbReference>
<dbReference type="AlphaFoldDB" id="E1QDC3"/>
<dbReference type="InterPro" id="IPR000014">
    <property type="entry name" value="PAS"/>
</dbReference>
<dbReference type="Gene3D" id="3.30.565.10">
    <property type="entry name" value="Histidine kinase-like ATPase, C-terminal domain"/>
    <property type="match status" value="1"/>
</dbReference>
<reference evidence="8 9" key="1">
    <citation type="journal article" date="2010" name="Stand. Genomic Sci.">
        <title>Complete genome sequence of Desulfarculus baarsii type strain (2st14).</title>
        <authorList>
            <person name="Sun H."/>
            <person name="Spring S."/>
            <person name="Lapidus A."/>
            <person name="Davenport K."/>
            <person name="Del Rio T.G."/>
            <person name="Tice H."/>
            <person name="Nolan M."/>
            <person name="Copeland A."/>
            <person name="Cheng J.F."/>
            <person name="Lucas S."/>
            <person name="Tapia R."/>
            <person name="Goodwin L."/>
            <person name="Pitluck S."/>
            <person name="Ivanova N."/>
            <person name="Pagani I."/>
            <person name="Mavromatis K."/>
            <person name="Ovchinnikova G."/>
            <person name="Pati A."/>
            <person name="Chen A."/>
            <person name="Palaniappan K."/>
            <person name="Hauser L."/>
            <person name="Chang Y.J."/>
            <person name="Jeffries C.D."/>
            <person name="Detter J.C."/>
            <person name="Han C."/>
            <person name="Rohde M."/>
            <person name="Brambilla E."/>
            <person name="Goker M."/>
            <person name="Woyke T."/>
            <person name="Bristow J."/>
            <person name="Eisen J.A."/>
            <person name="Markowitz V."/>
            <person name="Hugenholtz P."/>
            <person name="Kyrpides N.C."/>
            <person name="Klenk H.P."/>
            <person name="Land M."/>
        </authorList>
    </citation>
    <scope>NUCLEOTIDE SEQUENCE [LARGE SCALE GENOMIC DNA]</scope>
    <source>
        <strain evidence="9">ATCC 33931 / DSM 2075 / LMG 7858 / VKM B-1802 / 2st14</strain>
    </source>
</reference>
<dbReference type="PROSITE" id="PS50109">
    <property type="entry name" value="HIS_KIN"/>
    <property type="match status" value="1"/>
</dbReference>
<dbReference type="eggNOG" id="COG2202">
    <property type="taxonomic scope" value="Bacteria"/>
</dbReference>
<dbReference type="CDD" id="cd18773">
    <property type="entry name" value="PDC1_HK_sensor"/>
    <property type="match status" value="1"/>
</dbReference>
<dbReference type="PANTHER" id="PTHR24421:SF58">
    <property type="entry name" value="SIGNAL TRANSDUCTION HISTIDINE-PROTEIN KINASE_PHOSPHATASE UHPB"/>
    <property type="match status" value="1"/>
</dbReference>
<dbReference type="CDD" id="cd16917">
    <property type="entry name" value="HATPase_UhpB-NarQ-NarX-like"/>
    <property type="match status" value="1"/>
</dbReference>
<keyword evidence="4" id="KW-1133">Transmembrane helix</keyword>
<accession>E1QDC3</accession>
<dbReference type="Pfam" id="PF02518">
    <property type="entry name" value="HATPase_c"/>
    <property type="match status" value="1"/>
</dbReference>
<dbReference type="Pfam" id="PF07730">
    <property type="entry name" value="HisKA_3"/>
    <property type="match status" value="1"/>
</dbReference>
<dbReference type="InterPro" id="IPR036890">
    <property type="entry name" value="HATPase_C_sf"/>
</dbReference>
<keyword evidence="4" id="KW-0472">Membrane</keyword>
<keyword evidence="9" id="KW-1185">Reference proteome</keyword>
<dbReference type="CDD" id="cd00130">
    <property type="entry name" value="PAS"/>
    <property type="match status" value="1"/>
</dbReference>